<feature type="compositionally biased region" description="Basic residues" evidence="1">
    <location>
        <begin position="129"/>
        <end position="145"/>
    </location>
</feature>
<evidence type="ECO:0000313" key="2">
    <source>
        <dbReference type="EMBL" id="PTM61256.1"/>
    </source>
</evidence>
<feature type="region of interest" description="Disordered" evidence="1">
    <location>
        <begin position="123"/>
        <end position="226"/>
    </location>
</feature>
<feature type="compositionally biased region" description="Basic residues" evidence="1">
    <location>
        <begin position="160"/>
        <end position="176"/>
    </location>
</feature>
<feature type="compositionally biased region" description="Gly residues" evidence="1">
    <location>
        <begin position="198"/>
        <end position="214"/>
    </location>
</feature>
<dbReference type="AlphaFoldDB" id="A0A2T4ZH85"/>
<gene>
    <name evidence="2" type="ORF">C8P69_102643</name>
</gene>
<evidence type="ECO:0000256" key="1">
    <source>
        <dbReference type="SAM" id="MobiDB-lite"/>
    </source>
</evidence>
<accession>A0A2T4ZH85</accession>
<sequence length="330" mass="35354">MPKPAGSRGIRWVARIKHPGGGPDKASGLTPGNDPHASRRASRRFTAAFVVIRAARPGRAVQEGGASEPWARPCRLPGRPTGEAWAPDGPCRTDKAVARLPAPGEADAPPVLLARLAMLLAQRSPPARQRLRGPKGRCSRRRPRARAGDPRRDGTAPPPHRPHHRTMPRRGRRCGKHAAGLAGGDKFAGRGRAAARKGAGGQGVGRRGRMGGGRSYPLKRLPGCTSRSAPFEARRRTMSTHRRGSHLRMRSVASCVAVSGWAGVMRDTHLIILSPRRCPHRRSRGSAWCQASSISLRASTRGLCNRCERAILFTEARSQKKSSPSAGGGG</sequence>
<comment type="caution">
    <text evidence="2">The sequence shown here is derived from an EMBL/GenBank/DDBJ whole genome shotgun (WGS) entry which is preliminary data.</text>
</comment>
<dbReference type="Proteomes" id="UP000241808">
    <property type="component" value="Unassembled WGS sequence"/>
</dbReference>
<name>A0A2T4ZH85_9HYPH</name>
<evidence type="ECO:0000313" key="3">
    <source>
        <dbReference type="Proteomes" id="UP000241808"/>
    </source>
</evidence>
<dbReference type="EMBL" id="PZZL01000002">
    <property type="protein sequence ID" value="PTM61256.1"/>
    <property type="molecule type" value="Genomic_DNA"/>
</dbReference>
<keyword evidence="3" id="KW-1185">Reference proteome</keyword>
<reference evidence="2 3" key="1">
    <citation type="submission" date="2018-04" db="EMBL/GenBank/DDBJ databases">
        <title>Genomic Encyclopedia of Archaeal and Bacterial Type Strains, Phase II (KMG-II): from individual species to whole genera.</title>
        <authorList>
            <person name="Goeker M."/>
        </authorList>
    </citation>
    <scope>NUCLEOTIDE SEQUENCE [LARGE SCALE GENOMIC DNA]</scope>
    <source>
        <strain evidence="2 3">DSM 25521</strain>
    </source>
</reference>
<proteinExistence type="predicted"/>
<feature type="region of interest" description="Disordered" evidence="1">
    <location>
        <begin position="1"/>
        <end position="41"/>
    </location>
</feature>
<protein>
    <submittedName>
        <fullName evidence="2">Uncharacterized protein</fullName>
    </submittedName>
</protein>
<organism evidence="2 3">
    <name type="scientific">Phreatobacter oligotrophus</name>
    <dbReference type="NCBI Taxonomy" id="1122261"/>
    <lineage>
        <taxon>Bacteria</taxon>
        <taxon>Pseudomonadati</taxon>
        <taxon>Pseudomonadota</taxon>
        <taxon>Alphaproteobacteria</taxon>
        <taxon>Hyphomicrobiales</taxon>
        <taxon>Phreatobacteraceae</taxon>
        <taxon>Phreatobacter</taxon>
    </lineage>
</organism>